<keyword evidence="9" id="KW-0406">Ion transport</keyword>
<keyword evidence="7" id="KW-0630">Potassium</keyword>
<evidence type="ECO:0000313" key="16">
    <source>
        <dbReference type="Proteomes" id="UP001189429"/>
    </source>
</evidence>
<evidence type="ECO:0000256" key="5">
    <source>
        <dbReference type="ARBA" id="ARBA00022826"/>
    </source>
</evidence>
<evidence type="ECO:0000256" key="12">
    <source>
        <dbReference type="SAM" id="MobiDB-lite"/>
    </source>
</evidence>
<dbReference type="PANTHER" id="PTHR10217">
    <property type="entry name" value="VOLTAGE AND LIGAND GATED POTASSIUM CHANNEL"/>
    <property type="match status" value="1"/>
</dbReference>
<keyword evidence="3" id="KW-0633">Potassium transport</keyword>
<keyword evidence="10 13" id="KW-0472">Membrane</keyword>
<evidence type="ECO:0000256" key="2">
    <source>
        <dbReference type="ARBA" id="ARBA00022448"/>
    </source>
</evidence>
<evidence type="ECO:0000256" key="3">
    <source>
        <dbReference type="ARBA" id="ARBA00022538"/>
    </source>
</evidence>
<evidence type="ECO:0000256" key="7">
    <source>
        <dbReference type="ARBA" id="ARBA00022958"/>
    </source>
</evidence>
<comment type="subcellular location">
    <subcellularLocation>
        <location evidence="1">Membrane</location>
        <topology evidence="1">Multi-pass membrane protein</topology>
    </subcellularLocation>
</comment>
<comment type="caution">
    <text evidence="15">The sequence shown here is derived from an EMBL/GenBank/DDBJ whole genome shotgun (WGS) entry which is preliminary data.</text>
</comment>
<dbReference type="InterPro" id="IPR005821">
    <property type="entry name" value="Ion_trans_dom"/>
</dbReference>
<feature type="transmembrane region" description="Helical" evidence="13">
    <location>
        <begin position="428"/>
        <end position="447"/>
    </location>
</feature>
<feature type="compositionally biased region" description="Low complexity" evidence="12">
    <location>
        <begin position="107"/>
        <end position="130"/>
    </location>
</feature>
<evidence type="ECO:0000256" key="10">
    <source>
        <dbReference type="ARBA" id="ARBA00023136"/>
    </source>
</evidence>
<dbReference type="PANTHER" id="PTHR10217:SF435">
    <property type="entry name" value="POTASSIUM VOLTAGE-GATED CHANNEL PROTEIN EAG"/>
    <property type="match status" value="1"/>
</dbReference>
<gene>
    <name evidence="15" type="ORF">PCOR1329_LOCUS66398</name>
</gene>
<protein>
    <recommendedName>
        <fullName evidence="14">Cyclic nucleotide-binding domain-containing protein</fullName>
    </recommendedName>
</protein>
<dbReference type="PROSITE" id="PS50042">
    <property type="entry name" value="CNMP_BINDING_3"/>
    <property type="match status" value="1"/>
</dbReference>
<keyword evidence="5" id="KW-0631">Potassium channel</keyword>
<dbReference type="InterPro" id="IPR050818">
    <property type="entry name" value="KCNH_animal-type"/>
</dbReference>
<dbReference type="SUPFAM" id="SSF51206">
    <property type="entry name" value="cAMP-binding domain-like"/>
    <property type="match status" value="1"/>
</dbReference>
<keyword evidence="8 13" id="KW-1133">Transmembrane helix</keyword>
<feature type="transmembrane region" description="Helical" evidence="13">
    <location>
        <begin position="400"/>
        <end position="421"/>
    </location>
</feature>
<proteinExistence type="predicted"/>
<keyword evidence="6" id="KW-0851">Voltage-gated channel</keyword>
<dbReference type="Pfam" id="PF00520">
    <property type="entry name" value="Ion_trans"/>
    <property type="match status" value="1"/>
</dbReference>
<feature type="compositionally biased region" description="Low complexity" evidence="12">
    <location>
        <begin position="821"/>
        <end position="833"/>
    </location>
</feature>
<evidence type="ECO:0000256" key="4">
    <source>
        <dbReference type="ARBA" id="ARBA00022692"/>
    </source>
</evidence>
<evidence type="ECO:0000256" key="13">
    <source>
        <dbReference type="SAM" id="Phobius"/>
    </source>
</evidence>
<dbReference type="SUPFAM" id="SSF81324">
    <property type="entry name" value="Voltage-gated potassium channels"/>
    <property type="match status" value="1"/>
</dbReference>
<feature type="region of interest" description="Disordered" evidence="12">
    <location>
        <begin position="95"/>
        <end position="155"/>
    </location>
</feature>
<evidence type="ECO:0000259" key="14">
    <source>
        <dbReference type="PROSITE" id="PS50042"/>
    </source>
</evidence>
<keyword evidence="11" id="KW-0407">Ion channel</keyword>
<dbReference type="Proteomes" id="UP001189429">
    <property type="component" value="Unassembled WGS sequence"/>
</dbReference>
<accession>A0ABN9WDN2</accession>
<name>A0ABN9WDN2_9DINO</name>
<keyword evidence="2" id="KW-0813">Transport</keyword>
<evidence type="ECO:0000256" key="1">
    <source>
        <dbReference type="ARBA" id="ARBA00004141"/>
    </source>
</evidence>
<sequence>MWSPASAAVAASASAAAATATAAASGAHCLEEDTTLEGRAGLLPLGAGHEALDRDRAEALLACLGRLSSAEADLAAVRAAILGALAEGPAAALGGRAEPVERPGGRPAASKPPAADAAEVQRHGGSPAAFGGAGNGGAPRAPQPPSPRKLPGAPGPRFADQAAASLCATGRPLKSHRAEGRHRTTERLGCSSWLALPVLHPEHPRLLLWNLVGVVFLTYIVFMLPYELSFGPCSSNELFVVASVVDVYYILDVIVTFRTGYEDEETKCVVMDPDRIARRYVRCWFYVDAVAAIPWDWADALHLPYLQSTKALRSMRTLRISQVARCFRLCRTYLLGNRLDIFLENNLGLGFIMGVLRVLFVLLGVTHWAACVWFFIGSIDDGRPSWVDKHLDQDVDAYQAYVYSLYFTLTTMTTVGYGDIVAQNFTEVCFVLLLLLLASVVFASMMGELTDLIRSGNRDSHILSANRQKLAQYVRWRRLPKSVAVPIRTHLVWLWEMGEGFDAYEAELKSCLSPLLQRELSYQVYGGLIRNAPFLQWIRVHEPCMKELTVLLSSSFLSPGDKIFRVGEPNEQIFMLKSGIVRLSMNDSLHNTGPQQLAPDLADPAPTPAAGARWADLAAKPSSKSDALLGAGAKTEAQDRLSRVSFAPGSFANRPHAFTQATRELRGYEATLSWSARVIQKLWRKRHPYTPFLAASGPCRRGQWRDAYPADLCPRLFRRGVPLAPRLGGWDTATPHKFAYSARCESLAEVVCMRRAVVKEIMDKFSPWLEDRFEVFRQAVARRLTEGQDVRACARPPLPERPGPPLPPPAGTGQGSASWRPQPASAPPAAAEGPAGAARVVVDWRAAWSRQAWNRLPGERLVNCTASGGPASGSVRLTHASSVSAEWNGVGSYDEGTVRVEFANGRRLSGSLGPEGSHAPTIQWSDGTVWTWAQPPTGAELPAAPPPGRGEPRLGPLSEPLLRPL</sequence>
<dbReference type="Gene3D" id="2.60.120.10">
    <property type="entry name" value="Jelly Rolls"/>
    <property type="match status" value="1"/>
</dbReference>
<evidence type="ECO:0000256" key="6">
    <source>
        <dbReference type="ARBA" id="ARBA00022882"/>
    </source>
</evidence>
<feature type="transmembrane region" description="Helical" evidence="13">
    <location>
        <begin position="206"/>
        <end position="226"/>
    </location>
</feature>
<feature type="region of interest" description="Disordered" evidence="12">
    <location>
        <begin position="791"/>
        <end position="833"/>
    </location>
</feature>
<dbReference type="EMBL" id="CAUYUJ010018549">
    <property type="protein sequence ID" value="CAK0884447.1"/>
    <property type="molecule type" value="Genomic_DNA"/>
</dbReference>
<evidence type="ECO:0000256" key="11">
    <source>
        <dbReference type="ARBA" id="ARBA00023303"/>
    </source>
</evidence>
<feature type="domain" description="Cyclic nucleotide-binding" evidence="14">
    <location>
        <begin position="548"/>
        <end position="588"/>
    </location>
</feature>
<dbReference type="InterPro" id="IPR014710">
    <property type="entry name" value="RmlC-like_jellyroll"/>
</dbReference>
<keyword evidence="4 13" id="KW-0812">Transmembrane</keyword>
<dbReference type="InterPro" id="IPR018490">
    <property type="entry name" value="cNMP-bd_dom_sf"/>
</dbReference>
<reference evidence="15" key="1">
    <citation type="submission" date="2023-10" db="EMBL/GenBank/DDBJ databases">
        <authorList>
            <person name="Chen Y."/>
            <person name="Shah S."/>
            <person name="Dougan E. K."/>
            <person name="Thang M."/>
            <person name="Chan C."/>
        </authorList>
    </citation>
    <scope>NUCLEOTIDE SEQUENCE [LARGE SCALE GENOMIC DNA]</scope>
</reference>
<dbReference type="InterPro" id="IPR000595">
    <property type="entry name" value="cNMP-bd_dom"/>
</dbReference>
<feature type="compositionally biased region" description="Pro residues" evidence="12">
    <location>
        <begin position="796"/>
        <end position="810"/>
    </location>
</feature>
<feature type="transmembrane region" description="Helical" evidence="13">
    <location>
        <begin position="347"/>
        <end position="376"/>
    </location>
</feature>
<evidence type="ECO:0000313" key="15">
    <source>
        <dbReference type="EMBL" id="CAK0884447.1"/>
    </source>
</evidence>
<dbReference type="Gene3D" id="1.10.287.70">
    <property type="match status" value="1"/>
</dbReference>
<dbReference type="InterPro" id="IPR003938">
    <property type="entry name" value="K_chnl_volt-dep_EAG/ELK/ERG"/>
</dbReference>
<organism evidence="15 16">
    <name type="scientific">Prorocentrum cordatum</name>
    <dbReference type="NCBI Taxonomy" id="2364126"/>
    <lineage>
        <taxon>Eukaryota</taxon>
        <taxon>Sar</taxon>
        <taxon>Alveolata</taxon>
        <taxon>Dinophyceae</taxon>
        <taxon>Prorocentrales</taxon>
        <taxon>Prorocentraceae</taxon>
        <taxon>Prorocentrum</taxon>
    </lineage>
</organism>
<evidence type="ECO:0000256" key="8">
    <source>
        <dbReference type="ARBA" id="ARBA00022989"/>
    </source>
</evidence>
<feature type="region of interest" description="Disordered" evidence="12">
    <location>
        <begin position="911"/>
        <end position="965"/>
    </location>
</feature>
<keyword evidence="16" id="KW-1185">Reference proteome</keyword>
<dbReference type="PRINTS" id="PR01463">
    <property type="entry name" value="EAGCHANLFMLY"/>
</dbReference>
<evidence type="ECO:0000256" key="9">
    <source>
        <dbReference type="ARBA" id="ARBA00023065"/>
    </source>
</evidence>